<dbReference type="PROSITE" id="PS50076">
    <property type="entry name" value="DNAJ_2"/>
    <property type="match status" value="1"/>
</dbReference>
<feature type="compositionally biased region" description="Low complexity" evidence="2">
    <location>
        <begin position="2190"/>
        <end position="2219"/>
    </location>
</feature>
<feature type="domain" description="Rab-GAP TBC" evidence="4">
    <location>
        <begin position="1"/>
        <end position="56"/>
    </location>
</feature>
<dbReference type="Gene3D" id="1.10.472.80">
    <property type="entry name" value="Ypt/Rab-GAP domain of gyp1p, domain 3"/>
    <property type="match status" value="1"/>
</dbReference>
<evidence type="ECO:0000313" key="5">
    <source>
        <dbReference type="EMBL" id="CAK8987241.1"/>
    </source>
</evidence>
<feature type="compositionally biased region" description="Basic and acidic residues" evidence="2">
    <location>
        <begin position="741"/>
        <end position="763"/>
    </location>
</feature>
<dbReference type="PROSITE" id="PS00636">
    <property type="entry name" value="DNAJ_1"/>
    <property type="match status" value="1"/>
</dbReference>
<dbReference type="InterPro" id="IPR036869">
    <property type="entry name" value="J_dom_sf"/>
</dbReference>
<dbReference type="SUPFAM" id="SSF46565">
    <property type="entry name" value="Chaperone J-domain"/>
    <property type="match status" value="1"/>
</dbReference>
<dbReference type="EMBL" id="CAXAMM010000392">
    <property type="protein sequence ID" value="CAK8987241.1"/>
    <property type="molecule type" value="Genomic_DNA"/>
</dbReference>
<keyword evidence="6" id="KW-1185">Reference proteome</keyword>
<dbReference type="InterPro" id="IPR018253">
    <property type="entry name" value="DnaJ_domain_CS"/>
</dbReference>
<dbReference type="PRINTS" id="PR00625">
    <property type="entry name" value="JDOMAIN"/>
</dbReference>
<proteinExistence type="predicted"/>
<accession>A0ABP0HAL3</accession>
<dbReference type="SMART" id="SM00271">
    <property type="entry name" value="DnaJ"/>
    <property type="match status" value="1"/>
</dbReference>
<feature type="region of interest" description="Disordered" evidence="2">
    <location>
        <begin position="741"/>
        <end position="801"/>
    </location>
</feature>
<dbReference type="Pfam" id="PF00226">
    <property type="entry name" value="DnaJ"/>
    <property type="match status" value="1"/>
</dbReference>
<dbReference type="InterPro" id="IPR050410">
    <property type="entry name" value="CCR4/nocturin_mRNA_transcr"/>
</dbReference>
<feature type="domain" description="J" evidence="3">
    <location>
        <begin position="772"/>
        <end position="853"/>
    </location>
</feature>
<evidence type="ECO:0000256" key="1">
    <source>
        <dbReference type="SAM" id="Coils"/>
    </source>
</evidence>
<dbReference type="PROSITE" id="PS50086">
    <property type="entry name" value="TBC_RABGAP"/>
    <property type="match status" value="1"/>
</dbReference>
<feature type="region of interest" description="Disordered" evidence="2">
    <location>
        <begin position="2058"/>
        <end position="2086"/>
    </location>
</feature>
<dbReference type="InterPro" id="IPR035969">
    <property type="entry name" value="Rab-GAP_TBC_sf"/>
</dbReference>
<evidence type="ECO:0000256" key="2">
    <source>
        <dbReference type="SAM" id="MobiDB-lite"/>
    </source>
</evidence>
<name>A0ABP0HAL3_9DINO</name>
<dbReference type="SUPFAM" id="SSF47923">
    <property type="entry name" value="Ypt/Rab-GAP domain of gyp1p"/>
    <property type="match status" value="1"/>
</dbReference>
<evidence type="ECO:0000313" key="6">
    <source>
        <dbReference type="Proteomes" id="UP001642464"/>
    </source>
</evidence>
<dbReference type="Gene3D" id="3.60.10.10">
    <property type="entry name" value="Endonuclease/exonuclease/phosphatase"/>
    <property type="match status" value="1"/>
</dbReference>
<organism evidence="5 6">
    <name type="scientific">Durusdinium trenchii</name>
    <dbReference type="NCBI Taxonomy" id="1381693"/>
    <lineage>
        <taxon>Eukaryota</taxon>
        <taxon>Sar</taxon>
        <taxon>Alveolata</taxon>
        <taxon>Dinophyceae</taxon>
        <taxon>Suessiales</taxon>
        <taxon>Symbiodiniaceae</taxon>
        <taxon>Durusdinium</taxon>
    </lineage>
</organism>
<comment type="caution">
    <text evidence="5">The sequence shown here is derived from an EMBL/GenBank/DDBJ whole genome shotgun (WGS) entry which is preliminary data.</text>
</comment>
<dbReference type="Pfam" id="PF03372">
    <property type="entry name" value="Exo_endo_phos"/>
    <property type="match status" value="1"/>
</dbReference>
<keyword evidence="1" id="KW-0175">Coiled coil</keyword>
<dbReference type="CDD" id="cd06257">
    <property type="entry name" value="DnaJ"/>
    <property type="match status" value="1"/>
</dbReference>
<reference evidence="5 6" key="1">
    <citation type="submission" date="2024-02" db="EMBL/GenBank/DDBJ databases">
        <authorList>
            <person name="Chen Y."/>
            <person name="Shah S."/>
            <person name="Dougan E. K."/>
            <person name="Thang M."/>
            <person name="Chan C."/>
        </authorList>
    </citation>
    <scope>NUCLEOTIDE SEQUENCE [LARGE SCALE GENOMIC DNA]</scope>
</reference>
<dbReference type="PANTHER" id="PTHR12121">
    <property type="entry name" value="CARBON CATABOLITE REPRESSOR PROTEIN 4"/>
    <property type="match status" value="1"/>
</dbReference>
<feature type="coiled-coil region" evidence="1">
    <location>
        <begin position="567"/>
        <end position="647"/>
    </location>
</feature>
<protein>
    <submittedName>
        <fullName evidence="5">CCR4-Not complex 3'-5'-exoribonuclease subunit Ccr4 (Carbon catabolite repressor protein 4) (Cytoplasmic deadenylase) (Glucose-repressible alcohol dehydrogenase transcriptional effector)</fullName>
    </submittedName>
</protein>
<feature type="region of interest" description="Disordered" evidence="2">
    <location>
        <begin position="2190"/>
        <end position="2234"/>
    </location>
</feature>
<feature type="coiled-coil region" evidence="1">
    <location>
        <begin position="1326"/>
        <end position="1356"/>
    </location>
</feature>
<dbReference type="InterPro" id="IPR001623">
    <property type="entry name" value="DnaJ_domain"/>
</dbReference>
<evidence type="ECO:0000259" key="3">
    <source>
        <dbReference type="PROSITE" id="PS50076"/>
    </source>
</evidence>
<sequence length="2316" mass="254363">MGHDGKYDPNLAGHFAAQGFEPGVLCLRWFTLLFAAEFTGASEPLLRYWDAFLAEEERFELPGYLCVALLMEHRDELLECRNVVELAEVVQELPRRAPNGEATGSSVLRRALALRCFQRRSALGSTPTFPAPSTAELVTGRAFRRSTRARPKRPERFAGEGRKEEMCHRREKMRDSTAWKIGGYSSETKDGCAIFARARVAVADSHSFRVRDVVERHFPAALELRRTAGLSAALWRELHEKLTLAVAVDLDCEDGRKLRVATSHLYWDPRFPDLKLLQAFLLDQELSDFTGGLILAGDLNSTPLLDGRSSGEGVLSGVYQLLTQGDVEVLHPHHPVQMRPKVGILKGLQPQDVPEFRISPYRSAAVEARGAEAATNASADFVGCLDYILYKGPQLRLVGATWPDAATLPGGVLPSEEQIRSDVADVVPKKSDQEQPSDHLPLLAVFELGDEQGCLTYQTNSALSFTVPEIADLHLEPSLFPAILGFFTYTVGKAEPFEPFAGGAREVFLLWGASLASGFSATPVGKVVEMLQDMKSEGEKAKKDEKVQFAAYKQFCETTEAQKVRVIQDAKDKVEVLTAQVEKGESDASKLAEEIAEHTKDLESASAEKEALVAARSKEREAFDSMLQDYVESIEAIGRALKELKANTAKNEEGALVQLSALKLPDKASRGLQVLMADNFEDKLLSFLGEETGSVATRQSGGIVDMLEKLEEKFMDERLEIEKEETAKRHAHELLAQSLTRKAEEAGKEKQQKETLKAKKLQEKASAAGDLSETEVLDGAEVPLPSAGHSGSELPGEEQATLPEIKKAYKDLSRRHHPDKSQDPNATARFQRIAEAYQELKDQERRARYDAKRFLEPIFEKLGLSVDDWMARHVASSSSLELVRIELNVVGRLEPLMPALGSGYHLFRSPTCGVVLIVAPAGASLEAGRQRLRECIDELTGLRAPPGGLIFIVPSNRLDVVPRMVLALPQLLWQFGASISQVAHDRIVARGPATALPAAVQQLQWWMDFYGLVQLPDGQQLDAWQYAHACELHHIQGLAPMNREPDAAESRSMMEHVLQLSTPAQLTLVELAVRCLQSNLQFTTALARSVSSGAVYAEYSEKSGDVLARARLACAFASLASSSTSIARAVVNHRIANDAQVQTMMRLGPFLDSADGLFLRSRGFIAAKDAVPSDGQWHQWEELLRPKGSLAMFWQHLCKVLPSSVILPVEWHEVPEVMTLSLKHCLGSTFEVDTHKGLRKVSMTTMPGDPVAGDPSVGPVRLVEEVEDQIFELKLPQGDSASLDLVQRKHRSGLGDQLDRTWYEQHRHSFELVESESVPRVRLTPSARERAELRSLEREREKLRMQERRVAEAVLAELSPRLQDLPRSCEGKELAALLIALQHRASRCDTQKTAASSSEAEALQLPGALPVIVKRLMERAHERRTTGGGKHVLAAELLEELHPFNAAQVTGAIVSLHSPTSLLENQALVMLMQAAACDMHEAFDGPVKSGGACWAPLQVVRDSVLSAGRRPFLDVFQERKTAQDKLLVASAALRVSIELFDKKKACPVCLSPGYSSFEPFAGLCAALANLYKLVSPFIEEHIELVTEAFEKLAAACEHLALGDAAREPSGLARLADAFATLTFSRAVSPSQRFVAAAQRGLAQVSKVLVATDMREANGWNLLNLATIAACYASGASRSAVAATRTDEELFTKLAAAANLSSEKLKREVVLKMISSFYQAGFLKKLEQFLKGLAAKSWFQENVADSEEKDIPSLVASMMCAASLAEVEKRLPKDRPDELLTSTMVSIVKELGESTNIKAVQLTSTVLKMLVAAKGSGAELEKALCDASASSLRRAWCTRSQLESLPRATAGWPDLIRSLERLLSPFTGAQIRVPRMEAACAGRFMEALQKTVLQSEKHDSHVLKHILTAGLLFSPEAFASMPSLVETLAICLKHLVSDCLEAERMKALVQKMMPSESSSSPSELQSWTELLEGIIMDGKICKQWDEVEMMIAGSGKERLQLREIQDALGQSWLSILLARSQKLSWMGGRAIRAHPARVRAALRELGLKMEKAGIPMAKVTSLQPEEEPPVPQVQGPKPRSRSRSTKDGVITVSNCSDPRLGLTLEGQYARDGTNHNKAVYRRIEADPKGSHLPIKLYYWDDRDGKENQGWWFGPTVGGEEVWLHNPRALHFPPADGWDFSLKVALNHRAPAAPKGKAKAKATAPPAAASSAAPSTVDPPAKAAKKARLSEESEEDGFPELTRWLRSLAPSNPHQLMKYYSALVTHFEGDLQQIAAAKIGDAERDGVKRVEPAFWEAIGCTKAGDKLRLAKGIAQLPD</sequence>
<dbReference type="PANTHER" id="PTHR12121:SF100">
    <property type="entry name" value="POLY(A)-SPECIFIC RIBONUCLEASE"/>
    <property type="match status" value="1"/>
</dbReference>
<dbReference type="InterPro" id="IPR000195">
    <property type="entry name" value="Rab-GAP-TBC_dom"/>
</dbReference>
<dbReference type="Gene3D" id="1.10.287.110">
    <property type="entry name" value="DnaJ domain"/>
    <property type="match status" value="1"/>
</dbReference>
<gene>
    <name evidence="5" type="ORF">SCF082_LOCUS889</name>
</gene>
<dbReference type="SUPFAM" id="SSF56219">
    <property type="entry name" value="DNase I-like"/>
    <property type="match status" value="1"/>
</dbReference>
<dbReference type="Proteomes" id="UP001642464">
    <property type="component" value="Unassembled WGS sequence"/>
</dbReference>
<dbReference type="InterPro" id="IPR005135">
    <property type="entry name" value="Endo/exonuclease/phosphatase"/>
</dbReference>
<dbReference type="Pfam" id="PF00566">
    <property type="entry name" value="RabGAP-TBC"/>
    <property type="match status" value="1"/>
</dbReference>
<evidence type="ECO:0000259" key="4">
    <source>
        <dbReference type="PROSITE" id="PS50086"/>
    </source>
</evidence>
<dbReference type="InterPro" id="IPR036691">
    <property type="entry name" value="Endo/exonu/phosph_ase_sf"/>
</dbReference>